<dbReference type="Gene3D" id="1.10.510.10">
    <property type="entry name" value="Transferase(Phosphotransferase) domain 1"/>
    <property type="match status" value="1"/>
</dbReference>
<comment type="catalytic activity">
    <reaction evidence="14">
        <text>L-threonyl-[protein] + ATP = O-phospho-L-threonyl-[protein] + ADP + H(+)</text>
        <dbReference type="Rhea" id="RHEA:46608"/>
        <dbReference type="Rhea" id="RHEA-COMP:11060"/>
        <dbReference type="Rhea" id="RHEA-COMP:11605"/>
        <dbReference type="ChEBI" id="CHEBI:15378"/>
        <dbReference type="ChEBI" id="CHEBI:30013"/>
        <dbReference type="ChEBI" id="CHEBI:30616"/>
        <dbReference type="ChEBI" id="CHEBI:61977"/>
        <dbReference type="ChEBI" id="CHEBI:456216"/>
        <dbReference type="EC" id="2.7.12.1"/>
    </reaction>
</comment>
<feature type="domain" description="Protein kinase" evidence="18">
    <location>
        <begin position="656"/>
        <end position="918"/>
    </location>
</feature>
<dbReference type="Gene3D" id="3.30.200.20">
    <property type="entry name" value="Phosphorylase Kinase, domain 1"/>
    <property type="match status" value="1"/>
</dbReference>
<dbReference type="SMART" id="SM00220">
    <property type="entry name" value="S_TKc"/>
    <property type="match status" value="1"/>
</dbReference>
<dbReference type="EC" id="2.7.12.1" evidence="2"/>
<evidence type="ECO:0000256" key="3">
    <source>
        <dbReference type="ARBA" id="ARBA00022490"/>
    </source>
</evidence>
<comment type="catalytic activity">
    <reaction evidence="13">
        <text>L-seryl-[protein] + ATP = O-phospho-L-seryl-[protein] + ADP + H(+)</text>
        <dbReference type="Rhea" id="RHEA:17989"/>
        <dbReference type="Rhea" id="RHEA-COMP:9863"/>
        <dbReference type="Rhea" id="RHEA-COMP:11604"/>
        <dbReference type="ChEBI" id="CHEBI:15378"/>
        <dbReference type="ChEBI" id="CHEBI:29999"/>
        <dbReference type="ChEBI" id="CHEBI:30616"/>
        <dbReference type="ChEBI" id="CHEBI:83421"/>
        <dbReference type="ChEBI" id="CHEBI:456216"/>
        <dbReference type="EC" id="2.7.12.1"/>
    </reaction>
</comment>
<accession>A0A7I6IQ35</accession>
<dbReference type="SUPFAM" id="SSF56112">
    <property type="entry name" value="Protein kinase-like (PK-like)"/>
    <property type="match status" value="1"/>
</dbReference>
<evidence type="ECO:0000256" key="7">
    <source>
        <dbReference type="ARBA" id="ARBA00022777"/>
    </source>
</evidence>
<dbReference type="GO" id="GO:0005737">
    <property type="term" value="C:cytoplasm"/>
    <property type="evidence" value="ECO:0007669"/>
    <property type="project" value="UniProtKB-SubCell"/>
</dbReference>
<dbReference type="PANTHER" id="PTHR46392">
    <property type="entry name" value="DUAL SERINE/THREONINE AND TYROSINE PROTEIN KINASE"/>
    <property type="match status" value="1"/>
</dbReference>
<evidence type="ECO:0000259" key="18">
    <source>
        <dbReference type="PROSITE" id="PS50011"/>
    </source>
</evidence>
<organism evidence="19">
    <name type="scientific">Haliotis discus discus</name>
    <name type="common">disc abalone</name>
    <dbReference type="NCBI Taxonomy" id="91233"/>
    <lineage>
        <taxon>Eukaryota</taxon>
        <taxon>Metazoa</taxon>
        <taxon>Spiralia</taxon>
        <taxon>Lophotrochozoa</taxon>
        <taxon>Mollusca</taxon>
        <taxon>Gastropoda</taxon>
        <taxon>Vetigastropoda</taxon>
        <taxon>Lepetellida</taxon>
        <taxon>Haliotoidea</taxon>
        <taxon>Haliotidae</taxon>
        <taxon>Haliotis</taxon>
    </lineage>
</organism>
<dbReference type="InterPro" id="IPR011009">
    <property type="entry name" value="Kinase-like_dom_sf"/>
</dbReference>
<dbReference type="EMBL" id="KY022644">
    <property type="protein sequence ID" value="ARR97162.1"/>
    <property type="molecule type" value="mRNA"/>
</dbReference>
<dbReference type="InterPro" id="IPR000719">
    <property type="entry name" value="Prot_kinase_dom"/>
</dbReference>
<evidence type="ECO:0000256" key="5">
    <source>
        <dbReference type="ARBA" id="ARBA00022679"/>
    </source>
</evidence>
<dbReference type="CDD" id="cd13975">
    <property type="entry name" value="PKc_Dusty"/>
    <property type="match status" value="1"/>
</dbReference>
<evidence type="ECO:0000256" key="6">
    <source>
        <dbReference type="ARBA" id="ARBA00022741"/>
    </source>
</evidence>
<keyword evidence="3" id="KW-0963">Cytoplasm</keyword>
<evidence type="ECO:0000256" key="8">
    <source>
        <dbReference type="ARBA" id="ARBA00022840"/>
    </source>
</evidence>
<evidence type="ECO:0000256" key="12">
    <source>
        <dbReference type="ARBA" id="ARBA00042638"/>
    </source>
</evidence>
<keyword evidence="9" id="KW-0829">Tyrosine-protein kinase</keyword>
<reference evidence="19" key="1">
    <citation type="submission" date="2016-10" db="EMBL/GenBank/DDBJ databases">
        <authorList>
            <person name="Bathige S.D.N.K."/>
            <person name="Lee S."/>
            <person name="Lee J."/>
        </authorList>
    </citation>
    <scope>NUCLEOTIDE SEQUENCE</scope>
</reference>
<evidence type="ECO:0000256" key="17">
    <source>
        <dbReference type="SAM" id="MobiDB-lite"/>
    </source>
</evidence>
<evidence type="ECO:0000256" key="16">
    <source>
        <dbReference type="PROSITE-ProRule" id="PRU10141"/>
    </source>
</evidence>
<dbReference type="PROSITE" id="PS00108">
    <property type="entry name" value="PROTEIN_KINASE_ST"/>
    <property type="match status" value="1"/>
</dbReference>
<name>A0A7I6IQ35_HALDI</name>
<proteinExistence type="evidence at transcript level"/>
<dbReference type="PANTHER" id="PTHR46392:SF1">
    <property type="entry name" value="DUAL SERINE_THREONINE AND TYROSINE PROTEIN KINASE"/>
    <property type="match status" value="1"/>
</dbReference>
<evidence type="ECO:0000256" key="2">
    <source>
        <dbReference type="ARBA" id="ARBA00013203"/>
    </source>
</evidence>
<evidence type="ECO:0000256" key="14">
    <source>
        <dbReference type="ARBA" id="ARBA00049308"/>
    </source>
</evidence>
<sequence>MKMAATLPNELHKFCGHAQRLRQILDETKRCFEDINHSGQFNGTQIVTAELLKEEESEVLSVIEKPQTIIVLGQTPYAKSRIVNELFNKAIFPLLDERDNDSKFRMVRFRRGDTLSVSLSLPDDYDLVDNLEAYNGPWNTIPKNDLELLDNGGTDVANGTAVLEVTINHPLLRFGSQLVVAPSKYGDSVEAVLQKCVEDATPLLVYGFVTEHLFDKDINELSELGKVTNFRPVFFVRVPPPGSRTVDTDPPDGAPGSPTHQIKLSSSCDLPTSPSTWPGNKDLLSQGFKHVSFVSSNLAYQQLCKLGYLSDIVAGKTPVRKSLTRDYYEGESEYIERFQEIHQKFALFTRRTLQSYLINASSVLNQSHTRCLNMFIMSAFDMARDMLITPKKLDFAKEKEEELYKSLLKMAVSKLDEIKSLISETISNMKDQLVQEAGEYDFLGVDIDDDGQIQTSKSLKVCTGQIQELVLSRLNHAVAGKLISSIDILRDSYTGTLTRCLESLESLDRENPEGAKTTDALKQILNAAYQVEITVRSSSSLIKVLLERMKQMVQSMPWKTPPKIDVDWKEKVAADMLGSLSEARLAKSISSQIKDRLNKSHEAFLSALKQLETKHTGRLDKIEEQRLKLRKVHAPKVAKLALESTSLKDVVLYGMPQMGREVGRGQYGVVYACDSWSGHSPCAIKSVVPPDDKHWNDLALEFFYTKNIPEHDRIVSLHGSVIDYMYGGGMSPAVLLVMDRLQRDLYTAIKQGLDWISRLQIAIDVVEGIRFLHSQGLVHRDIKLKNVLLDRDNRGKITDLGFCKPEAMMSGSIVGTPIHMAPELFTGRYDNSVDVYAFGILFWYICAGHVRLPSAFEQCANKDHLWQSVKKGLRPEKLATFDEECANLMQHCWERDPSKRPYLGDVETQLLSIFERFYKKKSPVNTKQDKSHKSSRNIARHTRENK</sequence>
<evidence type="ECO:0000256" key="1">
    <source>
        <dbReference type="ARBA" id="ARBA00004496"/>
    </source>
</evidence>
<comment type="catalytic activity">
    <reaction evidence="15">
        <text>L-tyrosyl-[protein] + ATP = O-phospho-L-tyrosyl-[protein] + ADP + H(+)</text>
        <dbReference type="Rhea" id="RHEA:10596"/>
        <dbReference type="Rhea" id="RHEA-COMP:10136"/>
        <dbReference type="Rhea" id="RHEA-COMP:20101"/>
        <dbReference type="ChEBI" id="CHEBI:15378"/>
        <dbReference type="ChEBI" id="CHEBI:30616"/>
        <dbReference type="ChEBI" id="CHEBI:46858"/>
        <dbReference type="ChEBI" id="CHEBI:61978"/>
        <dbReference type="ChEBI" id="CHEBI:456216"/>
        <dbReference type="EC" id="2.7.12.1"/>
    </reaction>
</comment>
<feature type="compositionally biased region" description="Polar residues" evidence="17">
    <location>
        <begin position="258"/>
        <end position="274"/>
    </location>
</feature>
<dbReference type="GO" id="GO:0045743">
    <property type="term" value="P:positive regulation of fibroblast growth factor receptor signaling pathway"/>
    <property type="evidence" value="ECO:0007669"/>
    <property type="project" value="TreeGrafter"/>
</dbReference>
<dbReference type="InterPro" id="IPR017441">
    <property type="entry name" value="Protein_kinase_ATP_BS"/>
</dbReference>
<dbReference type="GO" id="GO:0004713">
    <property type="term" value="F:protein tyrosine kinase activity"/>
    <property type="evidence" value="ECO:0007669"/>
    <property type="project" value="UniProtKB-KW"/>
</dbReference>
<dbReference type="GO" id="GO:0070374">
    <property type="term" value="P:positive regulation of ERK1 and ERK2 cascade"/>
    <property type="evidence" value="ECO:0007669"/>
    <property type="project" value="TreeGrafter"/>
</dbReference>
<dbReference type="InterPro" id="IPR008271">
    <property type="entry name" value="Ser/Thr_kinase_AS"/>
</dbReference>
<dbReference type="GO" id="GO:0043066">
    <property type="term" value="P:negative regulation of apoptotic process"/>
    <property type="evidence" value="ECO:0007669"/>
    <property type="project" value="TreeGrafter"/>
</dbReference>
<feature type="region of interest" description="Disordered" evidence="17">
    <location>
        <begin position="241"/>
        <end position="274"/>
    </location>
</feature>
<dbReference type="InterPro" id="IPR051302">
    <property type="entry name" value="Dual_SerThr-Tyr_Kinase"/>
</dbReference>
<keyword evidence="7 19" id="KW-0418">Kinase</keyword>
<dbReference type="GO" id="GO:0044344">
    <property type="term" value="P:cellular response to fibroblast growth factor stimulus"/>
    <property type="evidence" value="ECO:0007669"/>
    <property type="project" value="TreeGrafter"/>
</dbReference>
<keyword evidence="4" id="KW-0723">Serine/threonine-protein kinase</keyword>
<comment type="subcellular location">
    <subcellularLocation>
        <location evidence="1">Cytoplasm</location>
    </subcellularLocation>
</comment>
<evidence type="ECO:0000256" key="11">
    <source>
        <dbReference type="ARBA" id="ARBA00041268"/>
    </source>
</evidence>
<evidence type="ECO:0000256" key="4">
    <source>
        <dbReference type="ARBA" id="ARBA00022527"/>
    </source>
</evidence>
<keyword evidence="5" id="KW-0808">Transferase</keyword>
<feature type="region of interest" description="Disordered" evidence="17">
    <location>
        <begin position="922"/>
        <end position="946"/>
    </location>
</feature>
<dbReference type="Pfam" id="PF00069">
    <property type="entry name" value="Pkinase"/>
    <property type="match status" value="1"/>
</dbReference>
<dbReference type="GO" id="GO:0005524">
    <property type="term" value="F:ATP binding"/>
    <property type="evidence" value="ECO:0007669"/>
    <property type="project" value="UniProtKB-UniRule"/>
</dbReference>
<keyword evidence="6 16" id="KW-0547">Nucleotide-binding</keyword>
<dbReference type="GO" id="GO:0004712">
    <property type="term" value="F:protein serine/threonine/tyrosine kinase activity"/>
    <property type="evidence" value="ECO:0007669"/>
    <property type="project" value="UniProtKB-EC"/>
</dbReference>
<dbReference type="PROSITE" id="PS00107">
    <property type="entry name" value="PROTEIN_KINASE_ATP"/>
    <property type="match status" value="1"/>
</dbReference>
<evidence type="ECO:0000256" key="15">
    <source>
        <dbReference type="ARBA" id="ARBA00051680"/>
    </source>
</evidence>
<dbReference type="AlphaFoldDB" id="A0A7I6IQ35"/>
<dbReference type="PROSITE" id="PS50011">
    <property type="entry name" value="PROTEIN_KINASE_DOM"/>
    <property type="match status" value="1"/>
</dbReference>
<evidence type="ECO:0000256" key="10">
    <source>
        <dbReference type="ARBA" id="ARBA00040421"/>
    </source>
</evidence>
<dbReference type="GO" id="GO:0004674">
    <property type="term" value="F:protein serine/threonine kinase activity"/>
    <property type="evidence" value="ECO:0007669"/>
    <property type="project" value="UniProtKB-KW"/>
</dbReference>
<protein>
    <recommendedName>
        <fullName evidence="10">Dual serine/threonine and tyrosine protein kinase</fullName>
        <ecNumber evidence="2">2.7.12.1</ecNumber>
    </recommendedName>
    <alternativeName>
        <fullName evidence="12">Dusty protein kinase</fullName>
    </alternativeName>
    <alternativeName>
        <fullName evidence="11">Receptor-interacting serine/threonine-protein kinase 5</fullName>
    </alternativeName>
</protein>
<keyword evidence="8 16" id="KW-0067">ATP-binding</keyword>
<feature type="binding site" evidence="16">
    <location>
        <position position="685"/>
    </location>
    <ligand>
        <name>ATP</name>
        <dbReference type="ChEBI" id="CHEBI:30616"/>
    </ligand>
</feature>
<evidence type="ECO:0000313" key="19">
    <source>
        <dbReference type="EMBL" id="ARR97162.1"/>
    </source>
</evidence>
<evidence type="ECO:0000256" key="9">
    <source>
        <dbReference type="ARBA" id="ARBA00023137"/>
    </source>
</evidence>
<evidence type="ECO:0000256" key="13">
    <source>
        <dbReference type="ARBA" id="ARBA00049003"/>
    </source>
</evidence>